<gene>
    <name evidence="1" type="ORF">S06H3_35777</name>
</gene>
<protein>
    <submittedName>
        <fullName evidence="1">Uncharacterized protein</fullName>
    </submittedName>
</protein>
<reference evidence="1" key="1">
    <citation type="journal article" date="2014" name="Front. Microbiol.">
        <title>High frequency of phylogenetically diverse reductive dehalogenase-homologous genes in deep subseafloor sedimentary metagenomes.</title>
        <authorList>
            <person name="Kawai M."/>
            <person name="Futagami T."/>
            <person name="Toyoda A."/>
            <person name="Takaki Y."/>
            <person name="Nishi S."/>
            <person name="Hori S."/>
            <person name="Arai W."/>
            <person name="Tsubouchi T."/>
            <person name="Morono Y."/>
            <person name="Uchiyama I."/>
            <person name="Ito T."/>
            <person name="Fujiyama A."/>
            <person name="Inagaki F."/>
            <person name="Takami H."/>
        </authorList>
    </citation>
    <scope>NUCLEOTIDE SEQUENCE</scope>
    <source>
        <strain evidence="1">Expedition CK06-06</strain>
    </source>
</reference>
<dbReference type="EMBL" id="BARV01021610">
    <property type="protein sequence ID" value="GAI25637.1"/>
    <property type="molecule type" value="Genomic_DNA"/>
</dbReference>
<organism evidence="1">
    <name type="scientific">marine sediment metagenome</name>
    <dbReference type="NCBI Taxonomy" id="412755"/>
    <lineage>
        <taxon>unclassified sequences</taxon>
        <taxon>metagenomes</taxon>
        <taxon>ecological metagenomes</taxon>
    </lineage>
</organism>
<feature type="non-terminal residue" evidence="1">
    <location>
        <position position="1"/>
    </location>
</feature>
<accession>X1M227</accession>
<proteinExistence type="predicted"/>
<sequence length="42" mass="4885">VTTLLPAHDHWLRDDVFKRILLIRILDLTVLVVNSQGRHRGP</sequence>
<name>X1M227_9ZZZZ</name>
<comment type="caution">
    <text evidence="1">The sequence shown here is derived from an EMBL/GenBank/DDBJ whole genome shotgun (WGS) entry which is preliminary data.</text>
</comment>
<dbReference type="AlphaFoldDB" id="X1M227"/>
<evidence type="ECO:0000313" key="1">
    <source>
        <dbReference type="EMBL" id="GAI25637.1"/>
    </source>
</evidence>